<dbReference type="InterPro" id="IPR001977">
    <property type="entry name" value="Depp_CoAkinase"/>
</dbReference>
<dbReference type="GO" id="GO:0015937">
    <property type="term" value="P:coenzyme A biosynthetic process"/>
    <property type="evidence" value="ECO:0007669"/>
    <property type="project" value="InterPro"/>
</dbReference>
<organism evidence="4 5">
    <name type="scientific">Malassezia cuniculi</name>
    <dbReference type="NCBI Taxonomy" id="948313"/>
    <lineage>
        <taxon>Eukaryota</taxon>
        <taxon>Fungi</taxon>
        <taxon>Dikarya</taxon>
        <taxon>Basidiomycota</taxon>
        <taxon>Ustilaginomycotina</taxon>
        <taxon>Malasseziomycetes</taxon>
        <taxon>Malasseziales</taxon>
        <taxon>Malasseziaceae</taxon>
        <taxon>Malassezia</taxon>
    </lineage>
</organism>
<keyword evidence="4" id="KW-0418">Kinase</keyword>
<evidence type="ECO:0000313" key="4">
    <source>
        <dbReference type="EMBL" id="WFD35672.1"/>
    </source>
</evidence>
<dbReference type="AlphaFoldDB" id="A0AAF0EVW6"/>
<evidence type="ECO:0000256" key="2">
    <source>
        <dbReference type="ARBA" id="ARBA00022840"/>
    </source>
</evidence>
<dbReference type="Proteomes" id="UP001219933">
    <property type="component" value="Chromosome 3"/>
</dbReference>
<keyword evidence="5" id="KW-1185">Reference proteome</keyword>
<dbReference type="GO" id="GO:0004140">
    <property type="term" value="F:dephospho-CoA kinase activity"/>
    <property type="evidence" value="ECO:0007669"/>
    <property type="project" value="UniProtKB-EC"/>
</dbReference>
<keyword evidence="1" id="KW-0547">Nucleotide-binding</keyword>
<protein>
    <submittedName>
        <fullName evidence="4">Dephospho-CoA kinase</fullName>
        <ecNumber evidence="4">2.7.1.24</ecNumber>
    </submittedName>
</protein>
<keyword evidence="3" id="KW-1133">Transmembrane helix</keyword>
<reference evidence="4" key="1">
    <citation type="submission" date="2023-03" db="EMBL/GenBank/DDBJ databases">
        <title>Mating type loci evolution in Malassezia.</title>
        <authorList>
            <person name="Coelho M.A."/>
        </authorList>
    </citation>
    <scope>NUCLEOTIDE SEQUENCE</scope>
    <source>
        <strain evidence="4">CBS 11721</strain>
    </source>
</reference>
<dbReference type="HAMAP" id="MF_00376">
    <property type="entry name" value="Dephospho_CoA_kinase"/>
    <property type="match status" value="1"/>
</dbReference>
<dbReference type="PROSITE" id="PS51219">
    <property type="entry name" value="DPCK"/>
    <property type="match status" value="1"/>
</dbReference>
<dbReference type="Gene3D" id="3.40.50.300">
    <property type="entry name" value="P-loop containing nucleotide triphosphate hydrolases"/>
    <property type="match status" value="1"/>
</dbReference>
<keyword evidence="4" id="KW-0808">Transferase</keyword>
<keyword evidence="2" id="KW-0067">ATP-binding</keyword>
<proteinExistence type="inferred from homology"/>
<dbReference type="Pfam" id="PF01121">
    <property type="entry name" value="CoaE"/>
    <property type="match status" value="1"/>
</dbReference>
<dbReference type="PANTHER" id="PTHR10695">
    <property type="entry name" value="DEPHOSPHO-COA KINASE-RELATED"/>
    <property type="match status" value="1"/>
</dbReference>
<evidence type="ECO:0000256" key="1">
    <source>
        <dbReference type="ARBA" id="ARBA00022741"/>
    </source>
</evidence>
<evidence type="ECO:0000256" key="3">
    <source>
        <dbReference type="SAM" id="Phobius"/>
    </source>
</evidence>
<dbReference type="CDD" id="cd02022">
    <property type="entry name" value="DPCK"/>
    <property type="match status" value="1"/>
</dbReference>
<dbReference type="GO" id="GO:0005524">
    <property type="term" value="F:ATP binding"/>
    <property type="evidence" value="ECO:0007669"/>
    <property type="project" value="UniProtKB-KW"/>
</dbReference>
<evidence type="ECO:0000313" key="5">
    <source>
        <dbReference type="Proteomes" id="UP001219933"/>
    </source>
</evidence>
<dbReference type="PANTHER" id="PTHR10695:SF46">
    <property type="entry name" value="BIFUNCTIONAL COENZYME A SYNTHASE-RELATED"/>
    <property type="match status" value="1"/>
</dbReference>
<dbReference type="NCBIfam" id="TIGR00152">
    <property type="entry name" value="dephospho-CoA kinase"/>
    <property type="match status" value="1"/>
</dbReference>
<keyword evidence="3" id="KW-0472">Membrane</keyword>
<dbReference type="EMBL" id="CP119879">
    <property type="protein sequence ID" value="WFD35672.1"/>
    <property type="molecule type" value="Genomic_DNA"/>
</dbReference>
<dbReference type="InterPro" id="IPR027417">
    <property type="entry name" value="P-loop_NTPase"/>
</dbReference>
<name>A0AAF0EVW6_9BASI</name>
<gene>
    <name evidence="4" type="primary">CAB5</name>
    <name evidence="4" type="ORF">MCUN1_002533</name>
</gene>
<dbReference type="EC" id="2.7.1.24" evidence="4"/>
<keyword evidence="3" id="KW-0812">Transmembrane</keyword>
<accession>A0AAF0EVW6</accession>
<dbReference type="SUPFAM" id="SSF52540">
    <property type="entry name" value="P-loop containing nucleoside triphosphate hydrolases"/>
    <property type="match status" value="1"/>
</dbReference>
<feature type="transmembrane region" description="Helical" evidence="3">
    <location>
        <begin position="207"/>
        <end position="226"/>
    </location>
</feature>
<sequence length="237" mass="26438">MISIASGKSTASRAFKANNVPVIDLDVIAREVVEPGKPTLRRLAETFGSDIIKDDGSLDRAELGRRAFADKEQTKKLNKITHTAIRKCMAWRLVKLWLSGHRRVVVDTPLLIEAGLYKYCALVVIVWANEKQQLQRMLLRDADKGLTEEDARARLAAQKPLSEKLPLADVVIDNERDSADGSAVAAQVGQLVAEWRKGDSTILQTTLWLLSWLCPPFGLLYGAAVLRWRARRARKNA</sequence>